<protein>
    <submittedName>
        <fullName evidence="1">DUF3606 domain-containing protein</fullName>
    </submittedName>
</protein>
<evidence type="ECO:0000313" key="3">
    <source>
        <dbReference type="Proteomes" id="UP001139012"/>
    </source>
</evidence>
<dbReference type="EMBL" id="JAKLUA010000010">
    <property type="protein sequence ID" value="MCG2670704.1"/>
    <property type="molecule type" value="Genomic_DNA"/>
</dbReference>
<dbReference type="Proteomes" id="UP001139054">
    <property type="component" value="Unassembled WGS sequence"/>
</dbReference>
<comment type="caution">
    <text evidence="1">The sequence shown here is derived from an EMBL/GenBank/DDBJ whole genome shotgun (WGS) entry which is preliminary data.</text>
</comment>
<gene>
    <name evidence="2" type="ORF">L6637_27415</name>
    <name evidence="1" type="ORF">L6654_21175</name>
</gene>
<evidence type="ECO:0000313" key="1">
    <source>
        <dbReference type="EMBL" id="MCG2629155.1"/>
    </source>
</evidence>
<sequence>MYRRKPTYFRNSLDLRDKVQVKLLRKRLKLSDEQFISVVRKSGSSISAITKEASTLK</sequence>
<accession>A0A9X1RFE4</accession>
<dbReference type="RefSeq" id="WP_237862862.1">
    <property type="nucleotide sequence ID" value="NZ_JAKLTY010000013.1"/>
</dbReference>
<dbReference type="EMBL" id="JAKLTY010000013">
    <property type="protein sequence ID" value="MCG2629155.1"/>
    <property type="molecule type" value="Genomic_DNA"/>
</dbReference>
<evidence type="ECO:0000313" key="4">
    <source>
        <dbReference type="Proteomes" id="UP001139054"/>
    </source>
</evidence>
<dbReference type="AlphaFoldDB" id="A0A9X1RFE4"/>
<evidence type="ECO:0000313" key="2">
    <source>
        <dbReference type="EMBL" id="MCG2670704.1"/>
    </source>
</evidence>
<organism evidence="1 4">
    <name type="scientific">Bradyrhizobium zhengyangense</name>
    <dbReference type="NCBI Taxonomy" id="2911009"/>
    <lineage>
        <taxon>Bacteria</taxon>
        <taxon>Pseudomonadati</taxon>
        <taxon>Pseudomonadota</taxon>
        <taxon>Alphaproteobacteria</taxon>
        <taxon>Hyphomicrobiales</taxon>
        <taxon>Nitrobacteraceae</taxon>
        <taxon>Bradyrhizobium</taxon>
    </lineage>
</organism>
<dbReference type="Proteomes" id="UP001139012">
    <property type="component" value="Unassembled WGS sequence"/>
</dbReference>
<proteinExistence type="predicted"/>
<name>A0A9X1RFE4_9BRAD</name>
<reference evidence="1" key="1">
    <citation type="submission" date="2022-01" db="EMBL/GenBank/DDBJ databases">
        <title>Genome sequnece data of strain Bradyrhizobium sp. nov.</title>
        <authorList>
            <person name="Zhang J."/>
        </authorList>
    </citation>
    <scope>NUCLEOTIDE SEQUENCE</scope>
    <source>
        <strain evidence="2">WYCCWR 12774</strain>
        <strain evidence="1">WYCCWR 13023</strain>
    </source>
</reference>
<keyword evidence="3" id="KW-1185">Reference proteome</keyword>